<gene>
    <name evidence="7" type="primary">glpD</name>
    <name evidence="7" type="ORF">GCM10011613_11390</name>
</gene>
<dbReference type="EMBL" id="BMYZ01000001">
    <property type="protein sequence ID" value="GGY68809.1"/>
    <property type="molecule type" value="Genomic_DNA"/>
</dbReference>
<evidence type="ECO:0000259" key="6">
    <source>
        <dbReference type="Pfam" id="PF01266"/>
    </source>
</evidence>
<dbReference type="Gene3D" id="3.50.50.60">
    <property type="entry name" value="FAD/NAD(P)-binding domain"/>
    <property type="match status" value="1"/>
</dbReference>
<dbReference type="SUPFAM" id="SSF51905">
    <property type="entry name" value="FAD/NAD(P)-binding domain"/>
    <property type="match status" value="1"/>
</dbReference>
<sequence length="391" mass="43217">MKYDLVVVGAGIQGAGVAQAAAAAGYTVLVLEQSSPAAGTSSKSSKLIHGGLRYLESAQFGLVRESLHERALLLKLAPELVKLQPLHIPVYKDAKRSPLTIRAGLSLYSMLSGFNPDATFRSLPQSQWNELDGLKQDNLQAVFRYYEAQTDDAALTRAVLHSAMELGAECEIPGYFVKAHVNSQSCLVEFESEFGFKTASCRVLINCAGPWASDVISRIEPDMYLPKVDLVQGSHLILPPLLKDYFYLEAPQDKRAVFALPWQGKLMLGTTEKTHYGAPEEAQCSEAERDYLLEVLLHYFPHLSIDMNQVDSFAGLRVLPRSDQSAFSRTREVLFEVDNEACPRVLSVMGGKLTTYRSTALMALAKVRRSLPVKEKIADTSRIPLSPVDWH</sequence>
<comment type="cofactor">
    <cofactor evidence="1">
        <name>FAD</name>
        <dbReference type="ChEBI" id="CHEBI:57692"/>
    </cofactor>
</comment>
<dbReference type="InterPro" id="IPR006076">
    <property type="entry name" value="FAD-dep_OxRdtase"/>
</dbReference>
<keyword evidence="8" id="KW-1185">Reference proteome</keyword>
<name>A0ABQ3AY14_9GAMM</name>
<dbReference type="RefSeq" id="WP_189416633.1">
    <property type="nucleotide sequence ID" value="NZ_BMYZ01000001.1"/>
</dbReference>
<dbReference type="PANTHER" id="PTHR11985:SF15">
    <property type="entry name" value="GLYCEROL-3-PHOSPHATE DEHYDROGENASE, MITOCHONDRIAL"/>
    <property type="match status" value="1"/>
</dbReference>
<evidence type="ECO:0000256" key="1">
    <source>
        <dbReference type="ARBA" id="ARBA00001974"/>
    </source>
</evidence>
<keyword evidence="5" id="KW-0560">Oxidoreductase</keyword>
<dbReference type="Proteomes" id="UP000619761">
    <property type="component" value="Unassembled WGS sequence"/>
</dbReference>
<evidence type="ECO:0000256" key="2">
    <source>
        <dbReference type="ARBA" id="ARBA00007330"/>
    </source>
</evidence>
<dbReference type="Pfam" id="PF01266">
    <property type="entry name" value="DAO"/>
    <property type="match status" value="1"/>
</dbReference>
<dbReference type="Gene3D" id="3.30.9.10">
    <property type="entry name" value="D-Amino Acid Oxidase, subunit A, domain 2"/>
    <property type="match status" value="1"/>
</dbReference>
<keyword evidence="4" id="KW-0274">FAD</keyword>
<feature type="domain" description="FAD dependent oxidoreductase" evidence="6">
    <location>
        <begin position="4"/>
        <end position="329"/>
    </location>
</feature>
<dbReference type="InterPro" id="IPR036188">
    <property type="entry name" value="FAD/NAD-bd_sf"/>
</dbReference>
<proteinExistence type="inferred from homology"/>
<dbReference type="InterPro" id="IPR000447">
    <property type="entry name" value="G3P_DH_FAD-dep"/>
</dbReference>
<protein>
    <submittedName>
        <fullName evidence="7">FAD-dependent oxidoreductase</fullName>
    </submittedName>
</protein>
<comment type="caution">
    <text evidence="7">The sequence shown here is derived from an EMBL/GenBank/DDBJ whole genome shotgun (WGS) entry which is preliminary data.</text>
</comment>
<comment type="similarity">
    <text evidence="2">Belongs to the FAD-dependent glycerol-3-phosphate dehydrogenase family.</text>
</comment>
<evidence type="ECO:0000313" key="8">
    <source>
        <dbReference type="Proteomes" id="UP000619761"/>
    </source>
</evidence>
<evidence type="ECO:0000313" key="7">
    <source>
        <dbReference type="EMBL" id="GGY68809.1"/>
    </source>
</evidence>
<dbReference type="PANTHER" id="PTHR11985">
    <property type="entry name" value="GLYCEROL-3-PHOSPHATE DEHYDROGENASE"/>
    <property type="match status" value="1"/>
</dbReference>
<organism evidence="7 8">
    <name type="scientific">Cellvibrio zantedeschiae</name>
    <dbReference type="NCBI Taxonomy" id="1237077"/>
    <lineage>
        <taxon>Bacteria</taxon>
        <taxon>Pseudomonadati</taxon>
        <taxon>Pseudomonadota</taxon>
        <taxon>Gammaproteobacteria</taxon>
        <taxon>Cellvibrionales</taxon>
        <taxon>Cellvibrionaceae</taxon>
        <taxon>Cellvibrio</taxon>
    </lineage>
</organism>
<dbReference type="PROSITE" id="PS00978">
    <property type="entry name" value="FAD_G3PDH_2"/>
    <property type="match status" value="1"/>
</dbReference>
<evidence type="ECO:0000256" key="3">
    <source>
        <dbReference type="ARBA" id="ARBA00022630"/>
    </source>
</evidence>
<evidence type="ECO:0000256" key="5">
    <source>
        <dbReference type="ARBA" id="ARBA00023002"/>
    </source>
</evidence>
<evidence type="ECO:0000256" key="4">
    <source>
        <dbReference type="ARBA" id="ARBA00022827"/>
    </source>
</evidence>
<keyword evidence="3" id="KW-0285">Flavoprotein</keyword>
<dbReference type="PRINTS" id="PR01001">
    <property type="entry name" value="FADG3PDH"/>
</dbReference>
<accession>A0ABQ3AY14</accession>
<reference evidence="8" key="1">
    <citation type="journal article" date="2019" name="Int. J. Syst. Evol. Microbiol.">
        <title>The Global Catalogue of Microorganisms (GCM) 10K type strain sequencing project: providing services to taxonomists for standard genome sequencing and annotation.</title>
        <authorList>
            <consortium name="The Broad Institute Genomics Platform"/>
            <consortium name="The Broad Institute Genome Sequencing Center for Infectious Disease"/>
            <person name="Wu L."/>
            <person name="Ma J."/>
        </authorList>
    </citation>
    <scope>NUCLEOTIDE SEQUENCE [LARGE SCALE GENOMIC DNA]</scope>
    <source>
        <strain evidence="8">KCTC 32239</strain>
    </source>
</reference>